<organism evidence="3 4">
    <name type="scientific">Geodia barretti</name>
    <name type="common">Barrett's horny sponge</name>
    <dbReference type="NCBI Taxonomy" id="519541"/>
    <lineage>
        <taxon>Eukaryota</taxon>
        <taxon>Metazoa</taxon>
        <taxon>Porifera</taxon>
        <taxon>Demospongiae</taxon>
        <taxon>Heteroscleromorpha</taxon>
        <taxon>Tetractinellida</taxon>
        <taxon>Astrophorina</taxon>
        <taxon>Geodiidae</taxon>
        <taxon>Geodia</taxon>
    </lineage>
</organism>
<keyword evidence="4" id="KW-1185">Reference proteome</keyword>
<dbReference type="GO" id="GO:0060271">
    <property type="term" value="P:cilium assembly"/>
    <property type="evidence" value="ECO:0007669"/>
    <property type="project" value="TreeGrafter"/>
</dbReference>
<comment type="caution">
    <text evidence="3">The sequence shown here is derived from an EMBL/GenBank/DDBJ whole genome shotgun (WGS) entry which is preliminary data.</text>
</comment>
<sequence>MFASAHAQRELERPPAMELAAEEKEAEARRLRSCFVEQLQARAARADAAVEREQLLCQRLRADFEYNLQLVEERDAELARYEAAVAELRQAVNLLTAESSELKVCLAEREAELDRERKERQEMVACLHAEIEERRRTEREVVDEERRRCEQTRRELEARLRKVEGEVERTRVEVTAQFEEEAHRTQQQHRTQVEQLEGTVMEAQSQVKCKDRELERLKQCLLAAEADKKGLEERIGELERQKRAREWAWQDRLAAMETDTGKIRGELELSLERLTTSHSHLQHKCCELDRQAREKAQCLQVAKECWAERERELELRLRQLQAEGEREEEERREQMEHKIDELRAKDADIEKAAEGSGWEAGEGEGEGDAAGRALMPAACSKRRERRAAFLAHLCKIRSH</sequence>
<dbReference type="PANTHER" id="PTHR46725">
    <property type="entry name" value="COILED-COIL DOMAIN-CONTAINING PROTEIN 57"/>
    <property type="match status" value="1"/>
</dbReference>
<dbReference type="Proteomes" id="UP001174909">
    <property type="component" value="Unassembled WGS sequence"/>
</dbReference>
<dbReference type="InterPro" id="IPR042481">
    <property type="entry name" value="CCDC57"/>
</dbReference>
<dbReference type="AlphaFoldDB" id="A0AA35RBG3"/>
<evidence type="ECO:0000256" key="2">
    <source>
        <dbReference type="SAM" id="MobiDB-lite"/>
    </source>
</evidence>
<dbReference type="GO" id="GO:0007020">
    <property type="term" value="P:microtubule nucleation"/>
    <property type="evidence" value="ECO:0007669"/>
    <property type="project" value="TreeGrafter"/>
</dbReference>
<proteinExistence type="predicted"/>
<protein>
    <submittedName>
        <fullName evidence="3">Coiled-coil domain-containing protein 57</fullName>
    </submittedName>
</protein>
<gene>
    <name evidence="3" type="ORF">GBAR_LOCUS5284</name>
</gene>
<dbReference type="PANTHER" id="PTHR46725:SF1">
    <property type="entry name" value="COILED-COIL DOMAIN-CONTAINING PROTEIN 57"/>
    <property type="match status" value="1"/>
</dbReference>
<feature type="compositionally biased region" description="Basic and acidic residues" evidence="2">
    <location>
        <begin position="329"/>
        <end position="353"/>
    </location>
</feature>
<feature type="compositionally biased region" description="Basic and acidic residues" evidence="2">
    <location>
        <begin position="7"/>
        <end position="22"/>
    </location>
</feature>
<feature type="coiled-coil region" evidence="1">
    <location>
        <begin position="127"/>
        <end position="241"/>
    </location>
</feature>
<accession>A0AA35RBG3</accession>
<evidence type="ECO:0000256" key="1">
    <source>
        <dbReference type="SAM" id="Coils"/>
    </source>
</evidence>
<dbReference type="EMBL" id="CASHTH010000786">
    <property type="protein sequence ID" value="CAI8007591.1"/>
    <property type="molecule type" value="Genomic_DNA"/>
</dbReference>
<evidence type="ECO:0000313" key="3">
    <source>
        <dbReference type="EMBL" id="CAI8007591.1"/>
    </source>
</evidence>
<reference evidence="3" key="1">
    <citation type="submission" date="2023-03" db="EMBL/GenBank/DDBJ databases">
        <authorList>
            <person name="Steffen K."/>
            <person name="Cardenas P."/>
        </authorList>
    </citation>
    <scope>NUCLEOTIDE SEQUENCE</scope>
</reference>
<evidence type="ECO:0000313" key="4">
    <source>
        <dbReference type="Proteomes" id="UP001174909"/>
    </source>
</evidence>
<keyword evidence="1" id="KW-0175">Coiled coil</keyword>
<feature type="coiled-coil region" evidence="1">
    <location>
        <begin position="36"/>
        <end position="98"/>
    </location>
</feature>
<dbReference type="GO" id="GO:0045931">
    <property type="term" value="P:positive regulation of mitotic cell cycle"/>
    <property type="evidence" value="ECO:0007669"/>
    <property type="project" value="TreeGrafter"/>
</dbReference>
<dbReference type="GO" id="GO:0005814">
    <property type="term" value="C:centriole"/>
    <property type="evidence" value="ECO:0007669"/>
    <property type="project" value="TreeGrafter"/>
</dbReference>
<dbReference type="GO" id="GO:0034451">
    <property type="term" value="C:centriolar satellite"/>
    <property type="evidence" value="ECO:0007669"/>
    <property type="project" value="TreeGrafter"/>
</dbReference>
<feature type="region of interest" description="Disordered" evidence="2">
    <location>
        <begin position="1"/>
        <end position="22"/>
    </location>
</feature>
<feature type="region of interest" description="Disordered" evidence="2">
    <location>
        <begin position="322"/>
        <end position="370"/>
    </location>
</feature>
<name>A0AA35RBG3_GEOBA</name>
<dbReference type="GO" id="GO:0007099">
    <property type="term" value="P:centriole replication"/>
    <property type="evidence" value="ECO:0007669"/>
    <property type="project" value="TreeGrafter"/>
</dbReference>
<dbReference type="GO" id="GO:0005876">
    <property type="term" value="C:spindle microtubule"/>
    <property type="evidence" value="ECO:0007669"/>
    <property type="project" value="TreeGrafter"/>
</dbReference>